<evidence type="ECO:0000256" key="3">
    <source>
        <dbReference type="ARBA" id="ARBA00022833"/>
    </source>
</evidence>
<dbReference type="InterPro" id="IPR000315">
    <property type="entry name" value="Znf_B-box"/>
</dbReference>
<evidence type="ECO:0000259" key="5">
    <source>
        <dbReference type="PROSITE" id="PS50119"/>
    </source>
</evidence>
<dbReference type="Proteomes" id="UP000694397">
    <property type="component" value="Chromosome 1"/>
</dbReference>
<dbReference type="CDD" id="cd19769">
    <property type="entry name" value="Bbox2_TRIM16-like"/>
    <property type="match status" value="1"/>
</dbReference>
<protein>
    <submittedName>
        <fullName evidence="7">Uncharacterized protein</fullName>
    </submittedName>
</protein>
<dbReference type="Ensembl" id="ENSSFOT00015035552.2">
    <property type="protein sequence ID" value="ENSSFOP00015035169.2"/>
    <property type="gene ID" value="ENSSFOG00015022400.2"/>
</dbReference>
<evidence type="ECO:0000256" key="4">
    <source>
        <dbReference type="PROSITE-ProRule" id="PRU00024"/>
    </source>
</evidence>
<feature type="domain" description="B box-type" evidence="5">
    <location>
        <begin position="18"/>
        <end position="59"/>
    </location>
</feature>
<evidence type="ECO:0000256" key="1">
    <source>
        <dbReference type="ARBA" id="ARBA00022723"/>
    </source>
</evidence>
<dbReference type="PRINTS" id="PR01407">
    <property type="entry name" value="BUTYPHLNCDUF"/>
</dbReference>
<dbReference type="PROSITE" id="PS50188">
    <property type="entry name" value="B302_SPRY"/>
    <property type="match status" value="1"/>
</dbReference>
<dbReference type="SUPFAM" id="SSF49899">
    <property type="entry name" value="Concanavalin A-like lectins/glucanases"/>
    <property type="match status" value="1"/>
</dbReference>
<dbReference type="InterPro" id="IPR003877">
    <property type="entry name" value="SPRY_dom"/>
</dbReference>
<sequence>MKDNSPMQEVTLEPLADLSARRCPKHQEMLRFYCMDECAYICADCVLEGTHTQHQVKGLRVIEDNLKVTLRDFLRRAEERLKESKRLLEEQEALESMLAHLWDSEKWTLETLGVNPAPSFAVSSPLTLDTNSAHPRLSISDDLRTAMRVSDRLPCSPHPDRFDHWSQVLTTQSFSSGLHYWEVEAEGSWDIAVVYGSIGRKGRTGTAFGSNRLSWSLMREHDGKLAAWHNKRKTRLNATMSGTRVSISLDYRAGKITFCEVGAELTHLHTFNCSFTQPVHLGFGLYKAELSSRISIVTVKDILR</sequence>
<dbReference type="InterPro" id="IPR013320">
    <property type="entry name" value="ConA-like_dom_sf"/>
</dbReference>
<dbReference type="InterPro" id="IPR001870">
    <property type="entry name" value="B30.2/SPRY"/>
</dbReference>
<dbReference type="Pfam" id="PF00622">
    <property type="entry name" value="SPRY"/>
    <property type="match status" value="1"/>
</dbReference>
<dbReference type="GO" id="GO:0008270">
    <property type="term" value="F:zinc ion binding"/>
    <property type="evidence" value="ECO:0007669"/>
    <property type="project" value="UniProtKB-KW"/>
</dbReference>
<dbReference type="SUPFAM" id="SSF57845">
    <property type="entry name" value="B-box zinc-binding domain"/>
    <property type="match status" value="1"/>
</dbReference>
<keyword evidence="2 4" id="KW-0863">Zinc-finger</keyword>
<dbReference type="OrthoDB" id="6105938at2759"/>
<name>A0A8C9SG24_SCLFO</name>
<dbReference type="InterPro" id="IPR006574">
    <property type="entry name" value="PRY"/>
</dbReference>
<keyword evidence="8" id="KW-1185">Reference proteome</keyword>
<reference evidence="7" key="2">
    <citation type="submission" date="2025-08" db="UniProtKB">
        <authorList>
            <consortium name="Ensembl"/>
        </authorList>
    </citation>
    <scope>IDENTIFICATION</scope>
</reference>
<dbReference type="GO" id="GO:0005737">
    <property type="term" value="C:cytoplasm"/>
    <property type="evidence" value="ECO:0007669"/>
    <property type="project" value="UniProtKB-ARBA"/>
</dbReference>
<dbReference type="Gene3D" id="2.60.120.920">
    <property type="match status" value="1"/>
</dbReference>
<dbReference type="InterPro" id="IPR051051">
    <property type="entry name" value="E3_ubiq-ligase_TRIM/RNF"/>
</dbReference>
<dbReference type="GeneTree" id="ENSGT00940000165001"/>
<dbReference type="SMART" id="SM00336">
    <property type="entry name" value="BBOX"/>
    <property type="match status" value="1"/>
</dbReference>
<evidence type="ECO:0000256" key="2">
    <source>
        <dbReference type="ARBA" id="ARBA00022771"/>
    </source>
</evidence>
<dbReference type="SMART" id="SM00589">
    <property type="entry name" value="PRY"/>
    <property type="match status" value="1"/>
</dbReference>
<dbReference type="AlphaFoldDB" id="A0A8C9SG24"/>
<dbReference type="SMART" id="SM00449">
    <property type="entry name" value="SPRY"/>
    <property type="match status" value="1"/>
</dbReference>
<dbReference type="PANTHER" id="PTHR25465:SF73">
    <property type="entry name" value="E3 UBIQUITIN_ISG15 LIGASE TRIM25 ISOFORM X1"/>
    <property type="match status" value="1"/>
</dbReference>
<feature type="domain" description="B30.2/SPRY" evidence="6">
    <location>
        <begin position="106"/>
        <end position="301"/>
    </location>
</feature>
<proteinExistence type="predicted"/>
<dbReference type="InterPro" id="IPR003879">
    <property type="entry name" value="Butyrophylin_SPRY"/>
</dbReference>
<dbReference type="PROSITE" id="PS50119">
    <property type="entry name" value="ZF_BBOX"/>
    <property type="match status" value="1"/>
</dbReference>
<evidence type="ECO:0000313" key="8">
    <source>
        <dbReference type="Proteomes" id="UP000694397"/>
    </source>
</evidence>
<dbReference type="Pfam" id="PF13765">
    <property type="entry name" value="PRY"/>
    <property type="match status" value="1"/>
</dbReference>
<organism evidence="7 8">
    <name type="scientific">Scleropages formosus</name>
    <name type="common">Asian bonytongue</name>
    <name type="synonym">Osteoglossum formosum</name>
    <dbReference type="NCBI Taxonomy" id="113540"/>
    <lineage>
        <taxon>Eukaryota</taxon>
        <taxon>Metazoa</taxon>
        <taxon>Chordata</taxon>
        <taxon>Craniata</taxon>
        <taxon>Vertebrata</taxon>
        <taxon>Euteleostomi</taxon>
        <taxon>Actinopterygii</taxon>
        <taxon>Neopterygii</taxon>
        <taxon>Teleostei</taxon>
        <taxon>Osteoglossocephala</taxon>
        <taxon>Osteoglossomorpha</taxon>
        <taxon>Osteoglossiformes</taxon>
        <taxon>Osteoglossidae</taxon>
        <taxon>Scleropages</taxon>
    </lineage>
</organism>
<reference evidence="7 8" key="1">
    <citation type="submission" date="2019-04" db="EMBL/GenBank/DDBJ databases">
        <authorList>
            <consortium name="Wellcome Sanger Institute Data Sharing"/>
        </authorList>
    </citation>
    <scope>NUCLEOTIDE SEQUENCE [LARGE SCALE GENOMIC DNA]</scope>
</reference>
<dbReference type="Pfam" id="PF00643">
    <property type="entry name" value="zf-B_box"/>
    <property type="match status" value="1"/>
</dbReference>
<keyword evidence="1" id="KW-0479">Metal-binding</keyword>
<accession>A0A8C9SG24</accession>
<reference evidence="7" key="3">
    <citation type="submission" date="2025-09" db="UniProtKB">
        <authorList>
            <consortium name="Ensembl"/>
        </authorList>
    </citation>
    <scope>IDENTIFICATION</scope>
</reference>
<dbReference type="PANTHER" id="PTHR25465">
    <property type="entry name" value="B-BOX DOMAIN CONTAINING"/>
    <property type="match status" value="1"/>
</dbReference>
<evidence type="ECO:0000259" key="6">
    <source>
        <dbReference type="PROSITE" id="PS50188"/>
    </source>
</evidence>
<dbReference type="InterPro" id="IPR043136">
    <property type="entry name" value="B30.2/SPRY_sf"/>
</dbReference>
<dbReference type="Gene3D" id="3.30.160.60">
    <property type="entry name" value="Classic Zinc Finger"/>
    <property type="match status" value="1"/>
</dbReference>
<evidence type="ECO:0000313" key="7">
    <source>
        <dbReference type="Ensembl" id="ENSSFOP00015035169.2"/>
    </source>
</evidence>
<keyword evidence="3" id="KW-0862">Zinc</keyword>